<dbReference type="GO" id="GO:0016279">
    <property type="term" value="F:protein-lysine N-methyltransferase activity"/>
    <property type="evidence" value="ECO:0007669"/>
    <property type="project" value="TreeGrafter"/>
</dbReference>
<dbReference type="SUPFAM" id="SSF82199">
    <property type="entry name" value="SET domain"/>
    <property type="match status" value="1"/>
</dbReference>
<evidence type="ECO:0000313" key="1">
    <source>
        <dbReference type="EMBL" id="KIY46385.1"/>
    </source>
</evidence>
<dbReference type="InterPro" id="IPR050600">
    <property type="entry name" value="SETD3_SETD6_MTase"/>
</dbReference>
<accession>A0A0D7A6P0</accession>
<protein>
    <submittedName>
        <fullName evidence="1">SET domain-containing protein</fullName>
    </submittedName>
</protein>
<proteinExistence type="predicted"/>
<dbReference type="AlphaFoldDB" id="A0A0D7A6P0"/>
<dbReference type="Gene3D" id="3.90.1410.10">
    <property type="entry name" value="set domain protein methyltransferase, domain 1"/>
    <property type="match status" value="1"/>
</dbReference>
<sequence length="491" mass="52994">MPTSRVETLLKWCAARDIVVDPRLSLLDNPDRGISIHCVTKDGNGYIAPNVTVVDIPRDSILCVKNCTLATHISTPLTGVAAQMALALALYTEIAQGARSKWDDYLQSLPPQLVDLPLFWDDGPFADDDGKKAALWLVGSGAAGPHCQGDAADMNDLRSWYDVAVRPLFTGHLGDLDGSVAPTFEGFCAAYAHVSSRSFLVDCYHGLAMVPIADAFNHSSQSNVHLESDFDVCPECGSLGQCMHDSREGDRGPDDGQMANGDTAVTFEMVTTQAVAAGAEVFNTYGALSNAELLVQYGFVLDVNEQDFVAWRSSDVLDLIRRQTGANLSLDHLLLLCADVCDALRKTGELWESQLVGEPDDESFSSSRANAFSVDVDGSLSSALWAAFAVAAILSEARVDEAVMVSSAMRIWELQKMYEMTDAVETIQKGDAVALQTIALCAIELCAARRKELGRGLSTGDIGEVLDDLSLKRRTRLAVSLLFAVVNMTDR</sequence>
<name>A0A0D7A6P0_9AGAR</name>
<dbReference type="CDD" id="cd10527">
    <property type="entry name" value="SET_LSMT"/>
    <property type="match status" value="1"/>
</dbReference>
<dbReference type="OrthoDB" id="441812at2759"/>
<dbReference type="PANTHER" id="PTHR13271">
    <property type="entry name" value="UNCHARACTERIZED PUTATIVE METHYLTRANSFERASE"/>
    <property type="match status" value="1"/>
</dbReference>
<dbReference type="EMBL" id="KN882034">
    <property type="protein sequence ID" value="KIY46385.1"/>
    <property type="molecule type" value="Genomic_DNA"/>
</dbReference>
<gene>
    <name evidence="1" type="ORF">FISHEDRAFT_75723</name>
</gene>
<dbReference type="PANTHER" id="PTHR13271:SF34">
    <property type="entry name" value="N-LYSINE METHYLTRANSFERASE SETD6"/>
    <property type="match status" value="1"/>
</dbReference>
<reference evidence="1 2" key="1">
    <citation type="journal article" date="2015" name="Fungal Genet. Biol.">
        <title>Evolution of novel wood decay mechanisms in Agaricales revealed by the genome sequences of Fistulina hepatica and Cylindrobasidium torrendii.</title>
        <authorList>
            <person name="Floudas D."/>
            <person name="Held B.W."/>
            <person name="Riley R."/>
            <person name="Nagy L.G."/>
            <person name="Koehler G."/>
            <person name="Ransdell A.S."/>
            <person name="Younus H."/>
            <person name="Chow J."/>
            <person name="Chiniquy J."/>
            <person name="Lipzen A."/>
            <person name="Tritt A."/>
            <person name="Sun H."/>
            <person name="Haridas S."/>
            <person name="LaButti K."/>
            <person name="Ohm R.A."/>
            <person name="Kues U."/>
            <person name="Blanchette R.A."/>
            <person name="Grigoriev I.V."/>
            <person name="Minto R.E."/>
            <person name="Hibbett D.S."/>
        </authorList>
    </citation>
    <scope>NUCLEOTIDE SEQUENCE [LARGE SCALE GENOMIC DNA]</scope>
    <source>
        <strain evidence="1 2">ATCC 64428</strain>
    </source>
</reference>
<dbReference type="GO" id="GO:0005634">
    <property type="term" value="C:nucleus"/>
    <property type="evidence" value="ECO:0007669"/>
    <property type="project" value="TreeGrafter"/>
</dbReference>
<dbReference type="InterPro" id="IPR046341">
    <property type="entry name" value="SET_dom_sf"/>
</dbReference>
<keyword evidence="2" id="KW-1185">Reference proteome</keyword>
<organism evidence="1 2">
    <name type="scientific">Fistulina hepatica ATCC 64428</name>
    <dbReference type="NCBI Taxonomy" id="1128425"/>
    <lineage>
        <taxon>Eukaryota</taxon>
        <taxon>Fungi</taxon>
        <taxon>Dikarya</taxon>
        <taxon>Basidiomycota</taxon>
        <taxon>Agaricomycotina</taxon>
        <taxon>Agaricomycetes</taxon>
        <taxon>Agaricomycetidae</taxon>
        <taxon>Agaricales</taxon>
        <taxon>Fistulinaceae</taxon>
        <taxon>Fistulina</taxon>
    </lineage>
</organism>
<dbReference type="Proteomes" id="UP000054144">
    <property type="component" value="Unassembled WGS sequence"/>
</dbReference>
<evidence type="ECO:0000313" key="2">
    <source>
        <dbReference type="Proteomes" id="UP000054144"/>
    </source>
</evidence>